<dbReference type="NCBIfam" id="TIGR01641">
    <property type="entry name" value="phageSPP1_gp7"/>
    <property type="match status" value="1"/>
</dbReference>
<evidence type="ECO:0000313" key="3">
    <source>
        <dbReference type="Proteomes" id="UP000502136"/>
    </source>
</evidence>
<dbReference type="AlphaFoldDB" id="A0A6H2H084"/>
<dbReference type="KEGG" id="palr:HGI30_16770"/>
<gene>
    <name evidence="2" type="ORF">HGI30_16770</name>
</gene>
<accession>A0A6H2H084</accession>
<protein>
    <submittedName>
        <fullName evidence="2">Minor capsid protein</fullName>
    </submittedName>
</protein>
<feature type="domain" description="Phage head morphogenesis" evidence="1">
    <location>
        <begin position="195"/>
        <end position="301"/>
    </location>
</feature>
<name>A0A6H2H084_9BACL</name>
<organism evidence="2 3">
    <name type="scientific">Paenibacillus albicereus</name>
    <dbReference type="NCBI Taxonomy" id="2726185"/>
    <lineage>
        <taxon>Bacteria</taxon>
        <taxon>Bacillati</taxon>
        <taxon>Bacillota</taxon>
        <taxon>Bacilli</taxon>
        <taxon>Bacillales</taxon>
        <taxon>Paenibacillaceae</taxon>
        <taxon>Paenibacillus</taxon>
    </lineage>
</organism>
<dbReference type="InterPro" id="IPR006528">
    <property type="entry name" value="Phage_head_morphogenesis_dom"/>
</dbReference>
<reference evidence="2 3" key="1">
    <citation type="submission" date="2020-04" db="EMBL/GenBank/DDBJ databases">
        <title>Novel Paenibacillus strain UniB2 isolated from commercial digestive syrup.</title>
        <authorList>
            <person name="Thorat V."/>
            <person name="Kirdat K."/>
            <person name="Tiwarekar B."/>
            <person name="Yadav A."/>
        </authorList>
    </citation>
    <scope>NUCLEOTIDE SEQUENCE [LARGE SCALE GENOMIC DNA]</scope>
    <source>
        <strain evidence="2 3">UniB2</strain>
    </source>
</reference>
<sequence length="343" mass="39368">MRSDAYWERRARERMAVYHKDADATVRTVWAAYRKARADIQAEINKIVGTFGRGGQLDPAQARHLLNQRIPDSWMELGRRLYARAKDDRVKRYLLTRLNAPAYRARVTRLEALQEMIRWQMAALADVELAAVQKGYMDTITDAYYRTMFDLQQGVGIGFDFARMPARTVEEILRRPWSGQHFSDRVWTNTGLLAQQVTEVVTAGMTSGRGVEKMARELSERMEVGRQASERLIRTETTYMANASEMESYEAADIDQYMFVATLDLRTSPQCQKADRKIYAVADAKPGVNMPPLHPYCRSTTRAWFGPETIEGMQRRARDLETGKTVLVPASMTYAEWHKQYAG</sequence>
<evidence type="ECO:0000313" key="2">
    <source>
        <dbReference type="EMBL" id="QJC53062.1"/>
    </source>
</evidence>
<proteinExistence type="predicted"/>
<dbReference type="Pfam" id="PF04233">
    <property type="entry name" value="Phage_Mu_F"/>
    <property type="match status" value="1"/>
</dbReference>
<evidence type="ECO:0000259" key="1">
    <source>
        <dbReference type="Pfam" id="PF04233"/>
    </source>
</evidence>
<dbReference type="EMBL" id="CP051428">
    <property type="protein sequence ID" value="QJC53062.1"/>
    <property type="molecule type" value="Genomic_DNA"/>
</dbReference>
<dbReference type="RefSeq" id="WP_168908611.1">
    <property type="nucleotide sequence ID" value="NZ_CP051428.1"/>
</dbReference>
<keyword evidence="3" id="KW-1185">Reference proteome</keyword>
<dbReference type="Proteomes" id="UP000502136">
    <property type="component" value="Chromosome"/>
</dbReference>